<dbReference type="PROSITE" id="PS51257">
    <property type="entry name" value="PROKAR_LIPOPROTEIN"/>
    <property type="match status" value="1"/>
</dbReference>
<dbReference type="RefSeq" id="WP_167965996.1">
    <property type="nucleotide sequence ID" value="NZ_JAATJJ010000002.1"/>
</dbReference>
<sequence length="46" mass="5147">MKKIFLIIFLLLTSSISISCTNDEGSEDLDLLNPNDEKEMAKDSIT</sequence>
<dbReference type="AlphaFoldDB" id="A0A846QUT7"/>
<keyword evidence="3" id="KW-1185">Reference proteome</keyword>
<accession>A0A846QUT7</accession>
<evidence type="ECO:0000313" key="2">
    <source>
        <dbReference type="EMBL" id="NJB72706.1"/>
    </source>
</evidence>
<protein>
    <submittedName>
        <fullName evidence="2">Uncharacterized protein</fullName>
    </submittedName>
</protein>
<proteinExistence type="predicted"/>
<evidence type="ECO:0000256" key="1">
    <source>
        <dbReference type="SAM" id="SignalP"/>
    </source>
</evidence>
<comment type="caution">
    <text evidence="2">The sequence shown here is derived from an EMBL/GenBank/DDBJ whole genome shotgun (WGS) entry which is preliminary data.</text>
</comment>
<feature type="signal peptide" evidence="1">
    <location>
        <begin position="1"/>
        <end position="19"/>
    </location>
</feature>
<keyword evidence="1" id="KW-0732">Signal</keyword>
<reference evidence="2 3" key="1">
    <citation type="submission" date="2020-03" db="EMBL/GenBank/DDBJ databases">
        <title>Genomic Encyclopedia of Type Strains, Phase IV (KMG-IV): sequencing the most valuable type-strain genomes for metagenomic binning, comparative biology and taxonomic classification.</title>
        <authorList>
            <person name="Goeker M."/>
        </authorList>
    </citation>
    <scope>NUCLEOTIDE SEQUENCE [LARGE SCALE GENOMIC DNA]</scope>
    <source>
        <strain evidence="2 3">DSM 29762</strain>
    </source>
</reference>
<evidence type="ECO:0000313" key="3">
    <source>
        <dbReference type="Proteomes" id="UP000590442"/>
    </source>
</evidence>
<feature type="chain" id="PRO_5032674794" evidence="1">
    <location>
        <begin position="20"/>
        <end position="46"/>
    </location>
</feature>
<name>A0A846QUT7_9FLAO</name>
<gene>
    <name evidence="2" type="ORF">GGR42_003197</name>
</gene>
<organism evidence="2 3">
    <name type="scientific">Saonia flava</name>
    <dbReference type="NCBI Taxonomy" id="523696"/>
    <lineage>
        <taxon>Bacteria</taxon>
        <taxon>Pseudomonadati</taxon>
        <taxon>Bacteroidota</taxon>
        <taxon>Flavobacteriia</taxon>
        <taxon>Flavobacteriales</taxon>
        <taxon>Flavobacteriaceae</taxon>
        <taxon>Saonia</taxon>
    </lineage>
</organism>
<dbReference type="Proteomes" id="UP000590442">
    <property type="component" value="Unassembled WGS sequence"/>
</dbReference>
<dbReference type="EMBL" id="JAATJJ010000002">
    <property type="protein sequence ID" value="NJB72706.1"/>
    <property type="molecule type" value="Genomic_DNA"/>
</dbReference>